<proteinExistence type="inferred from homology"/>
<reference evidence="3 4" key="1">
    <citation type="journal article" date="2018" name="Sci. Rep.">
        <title>Genomic signatures of local adaptation to the degree of environmental predictability in rotifers.</title>
        <authorList>
            <person name="Franch-Gras L."/>
            <person name="Hahn C."/>
            <person name="Garcia-Roger E.M."/>
            <person name="Carmona M.J."/>
            <person name="Serra M."/>
            <person name="Gomez A."/>
        </authorList>
    </citation>
    <scope>NUCLEOTIDE SEQUENCE [LARGE SCALE GENOMIC DNA]</scope>
    <source>
        <strain evidence="3">HYR1</strain>
    </source>
</reference>
<dbReference type="Pfam" id="PF06602">
    <property type="entry name" value="Myotub-related"/>
    <property type="match status" value="1"/>
</dbReference>
<dbReference type="GO" id="GO:0010507">
    <property type="term" value="P:negative regulation of autophagy"/>
    <property type="evidence" value="ECO:0007669"/>
    <property type="project" value="TreeGrafter"/>
</dbReference>
<dbReference type="OrthoDB" id="271628at2759"/>
<protein>
    <submittedName>
        <fullName evidence="3">Myotubularin-related 9</fullName>
    </submittedName>
</protein>
<evidence type="ECO:0000259" key="2">
    <source>
        <dbReference type="PROSITE" id="PS51339"/>
    </source>
</evidence>
<feature type="domain" description="Myotubularin phosphatase" evidence="2">
    <location>
        <begin position="135"/>
        <end position="509"/>
    </location>
</feature>
<dbReference type="GO" id="GO:0046856">
    <property type="term" value="P:phosphatidylinositol dephosphorylation"/>
    <property type="evidence" value="ECO:0007669"/>
    <property type="project" value="TreeGrafter"/>
</dbReference>
<comment type="caution">
    <text evidence="3">The sequence shown here is derived from an EMBL/GenBank/DDBJ whole genome shotgun (WGS) entry which is preliminary data.</text>
</comment>
<dbReference type="InterPro" id="IPR029021">
    <property type="entry name" value="Prot-tyrosine_phosphatase-like"/>
</dbReference>
<dbReference type="InterPro" id="IPR030564">
    <property type="entry name" value="Myotubularin"/>
</dbReference>
<dbReference type="SUPFAM" id="SSF52799">
    <property type="entry name" value="(Phosphotyrosine protein) phosphatases II"/>
    <property type="match status" value="1"/>
</dbReference>
<dbReference type="GO" id="GO:0005737">
    <property type="term" value="C:cytoplasm"/>
    <property type="evidence" value="ECO:0007669"/>
    <property type="project" value="TreeGrafter"/>
</dbReference>
<comment type="similarity">
    <text evidence="1">Belongs to the protein-tyrosine phosphatase family. Non-receptor class myotubularin subfamily.</text>
</comment>
<dbReference type="PANTHER" id="PTHR10807">
    <property type="entry name" value="MYOTUBULARIN-RELATED"/>
    <property type="match status" value="1"/>
</dbReference>
<dbReference type="PANTHER" id="PTHR10807:SF73">
    <property type="entry name" value="LD06050P"/>
    <property type="match status" value="1"/>
</dbReference>
<gene>
    <name evidence="3" type="ORF">BpHYR1_021025</name>
</gene>
<accession>A0A3M7SDD3</accession>
<dbReference type="Pfam" id="PF21098">
    <property type="entry name" value="PH-GRAM_MTMR6-like"/>
    <property type="match status" value="1"/>
</dbReference>
<keyword evidence="4" id="KW-1185">Reference proteome</keyword>
<dbReference type="GO" id="GO:0019903">
    <property type="term" value="F:protein phosphatase binding"/>
    <property type="evidence" value="ECO:0007669"/>
    <property type="project" value="TreeGrafter"/>
</dbReference>
<dbReference type="EMBL" id="REGN01001621">
    <property type="protein sequence ID" value="RNA33548.1"/>
    <property type="molecule type" value="Genomic_DNA"/>
</dbReference>
<evidence type="ECO:0000313" key="4">
    <source>
        <dbReference type="Proteomes" id="UP000276133"/>
    </source>
</evidence>
<dbReference type="PROSITE" id="PS51339">
    <property type="entry name" value="PPASE_MYOTUBULARIN"/>
    <property type="match status" value="1"/>
</dbReference>
<name>A0A3M7SDD3_BRAPC</name>
<dbReference type="InterPro" id="IPR011993">
    <property type="entry name" value="PH-like_dom_sf"/>
</dbReference>
<evidence type="ECO:0000313" key="3">
    <source>
        <dbReference type="EMBL" id="RNA33548.1"/>
    </source>
</evidence>
<dbReference type="InterPro" id="IPR010569">
    <property type="entry name" value="Myotubularin-like_Pase_dom"/>
</dbReference>
<dbReference type="SUPFAM" id="SSF50729">
    <property type="entry name" value="PH domain-like"/>
    <property type="match status" value="1"/>
</dbReference>
<sequence>MDFMDLIEMPRVDSVKLFRQIHDYEMNQLITQKLLGSLNLTSHHLIFITQADPEKPREEIWIVHSSIDNLEKSITETKFQLMIKCKNFQIFFIDFPTAYCCNSIHKSLESLSNLTTENMKLPFFCQMISNIKSEDWSFYSIENDFKRFFPDQDSCEWRISDVNNDFKISPSYPKKVIVPKNIDDQTLVKASQFRSMGRFPVLSYFHKKTNSFILRSGQPLLGPSNKRCKEDELILKSALPKGKQGYIYDLRDASVLKAAVSKGGGYETEMNYPLWKRINKNMDRFDQLHISFSKLMDACLNFSNQFFYKLDASTWFFNIRQAIYLAFSVADEIHNKNGCFLLHGWDGLDNTLLISSLSQILLDPECRTLNGFISLIEREWLQAGHPFSKRCFKSAFGSTSQKQEGPVFLLFLDCVRQISEQFCLSFEYNEDFLIMLFDNLYTSEYGTFLGNNQNEREQLLISSRTVSLWTYVKSEENLKKFINPLYKINEDVLWPSIYTQSLSIWSNLYLRFQINSKPNTEAKSEIVKMVDSNMQARLKVDKLRNELLELQNEAINRGFLSSDTV</sequence>
<organism evidence="3 4">
    <name type="scientific">Brachionus plicatilis</name>
    <name type="common">Marine rotifer</name>
    <name type="synonym">Brachionus muelleri</name>
    <dbReference type="NCBI Taxonomy" id="10195"/>
    <lineage>
        <taxon>Eukaryota</taxon>
        <taxon>Metazoa</taxon>
        <taxon>Spiralia</taxon>
        <taxon>Gnathifera</taxon>
        <taxon>Rotifera</taxon>
        <taxon>Eurotatoria</taxon>
        <taxon>Monogononta</taxon>
        <taxon>Pseudotrocha</taxon>
        <taxon>Ploima</taxon>
        <taxon>Brachionidae</taxon>
        <taxon>Brachionus</taxon>
    </lineage>
</organism>
<dbReference type="STRING" id="10195.A0A3M7SDD3"/>
<dbReference type="Gene3D" id="2.30.29.30">
    <property type="entry name" value="Pleckstrin-homology domain (PH domain)/Phosphotyrosine-binding domain (PTB)"/>
    <property type="match status" value="1"/>
</dbReference>
<dbReference type="InterPro" id="IPR048994">
    <property type="entry name" value="PH-GRAM_MTMR6-9"/>
</dbReference>
<evidence type="ECO:0000256" key="1">
    <source>
        <dbReference type="ARBA" id="ARBA00007471"/>
    </source>
</evidence>
<dbReference type="AlphaFoldDB" id="A0A3M7SDD3"/>
<dbReference type="Proteomes" id="UP000276133">
    <property type="component" value="Unassembled WGS sequence"/>
</dbReference>